<dbReference type="STRING" id="1927124.BST13_26110"/>
<organism evidence="1 2">
    <name type="scientific">Mycobacterium aquaticum</name>
    <dbReference type="NCBI Taxonomy" id="1927124"/>
    <lineage>
        <taxon>Bacteria</taxon>
        <taxon>Bacillati</taxon>
        <taxon>Actinomycetota</taxon>
        <taxon>Actinomycetes</taxon>
        <taxon>Mycobacteriales</taxon>
        <taxon>Mycobacteriaceae</taxon>
        <taxon>Mycobacterium</taxon>
    </lineage>
</organism>
<name>A0A1X0AM91_9MYCO</name>
<dbReference type="Gene3D" id="3.30.530.20">
    <property type="match status" value="1"/>
</dbReference>
<gene>
    <name evidence="1" type="ORF">BST13_26110</name>
</gene>
<dbReference type="AlphaFoldDB" id="A0A1X0AM91"/>
<comment type="caution">
    <text evidence="1">The sequence shown here is derived from an EMBL/GenBank/DDBJ whole genome shotgun (WGS) entry which is preliminary data.</text>
</comment>
<protein>
    <submittedName>
        <fullName evidence="1">Polyketide cyclase</fullName>
    </submittedName>
</protein>
<dbReference type="Pfam" id="PF10604">
    <property type="entry name" value="Polyketide_cyc2"/>
    <property type="match status" value="1"/>
</dbReference>
<dbReference type="EMBL" id="MVHF01000033">
    <property type="protein sequence ID" value="ORA31169.1"/>
    <property type="molecule type" value="Genomic_DNA"/>
</dbReference>
<accession>A0A1X0AM91</accession>
<sequence length="149" mass="16174">MIRMQRQVTAGCPPEVAFAYLADFTTTEQWDPGTVRTERLSGDGGRGTRYANTSPFAGRTSDLVYEVTALTPGESIELRGENASVVAHDTITVAGRPNGCLVTYQVAFAFAGWLRWVEPLLRFAVADLLDKGARGLDRELARLHSLGTG</sequence>
<keyword evidence="2" id="KW-1185">Reference proteome</keyword>
<dbReference type="InterPro" id="IPR019587">
    <property type="entry name" value="Polyketide_cyclase/dehydratase"/>
</dbReference>
<dbReference type="OrthoDB" id="3371087at2"/>
<dbReference type="Proteomes" id="UP000192448">
    <property type="component" value="Unassembled WGS sequence"/>
</dbReference>
<proteinExistence type="predicted"/>
<dbReference type="SUPFAM" id="SSF55961">
    <property type="entry name" value="Bet v1-like"/>
    <property type="match status" value="1"/>
</dbReference>
<reference evidence="1 2" key="1">
    <citation type="submission" date="2017-02" db="EMBL/GenBank/DDBJ databases">
        <title>The new phylogeny of genus Mycobacterium.</title>
        <authorList>
            <person name="Tortoli E."/>
            <person name="Trovato A."/>
            <person name="Cirillo D.M."/>
        </authorList>
    </citation>
    <scope>NUCLEOTIDE SEQUENCE [LARGE SCALE GENOMIC DNA]</scope>
    <source>
        <strain evidence="1 2">RW6</strain>
    </source>
</reference>
<evidence type="ECO:0000313" key="1">
    <source>
        <dbReference type="EMBL" id="ORA31169.1"/>
    </source>
</evidence>
<evidence type="ECO:0000313" key="2">
    <source>
        <dbReference type="Proteomes" id="UP000192448"/>
    </source>
</evidence>
<dbReference type="InterPro" id="IPR023393">
    <property type="entry name" value="START-like_dom_sf"/>
</dbReference>